<protein>
    <submittedName>
        <fullName evidence="1">Uncharacterized protein</fullName>
    </submittedName>
</protein>
<sequence>MAWKKTSYFYFIAMPIRRAENWSSTRAGVGRPCQLLNETVLFLFLSGRFTPFDQSFFVQNQGLPAVGVR</sequence>
<dbReference type="EMBL" id="JAFDST010000002">
    <property type="protein sequence ID" value="MBP1082145.1"/>
    <property type="molecule type" value="Genomic_DNA"/>
</dbReference>
<organism evidence="1 2">
    <name type="scientific">Bacillus capparidis</name>
    <dbReference type="NCBI Taxonomy" id="1840411"/>
    <lineage>
        <taxon>Bacteria</taxon>
        <taxon>Bacillati</taxon>
        <taxon>Bacillota</taxon>
        <taxon>Bacilli</taxon>
        <taxon>Bacillales</taxon>
        <taxon>Bacillaceae</taxon>
        <taxon>Bacillus</taxon>
    </lineage>
</organism>
<comment type="caution">
    <text evidence="1">The sequence shown here is derived from an EMBL/GenBank/DDBJ whole genome shotgun (WGS) entry which is preliminary data.</text>
</comment>
<proteinExistence type="predicted"/>
<name>A0ABS4CX28_9BACI</name>
<evidence type="ECO:0000313" key="2">
    <source>
        <dbReference type="Proteomes" id="UP000674416"/>
    </source>
</evidence>
<evidence type="ECO:0000313" key="1">
    <source>
        <dbReference type="EMBL" id="MBP1082145.1"/>
    </source>
</evidence>
<gene>
    <name evidence="1" type="ORF">JOC74_002638</name>
</gene>
<dbReference type="Proteomes" id="UP000674416">
    <property type="component" value="Unassembled WGS sequence"/>
</dbReference>
<reference evidence="1 2" key="1">
    <citation type="submission" date="2021-01" db="EMBL/GenBank/DDBJ databases">
        <title>Genomic Encyclopedia of Type Strains, Phase IV (KMG-IV): sequencing the most valuable type-strain genomes for metagenomic binning, comparative biology and taxonomic classification.</title>
        <authorList>
            <person name="Goeker M."/>
        </authorList>
    </citation>
    <scope>NUCLEOTIDE SEQUENCE [LARGE SCALE GENOMIC DNA]</scope>
    <source>
        <strain evidence="1 2">DSM 103394</strain>
    </source>
</reference>
<accession>A0ABS4CX28</accession>
<keyword evidence="2" id="KW-1185">Reference proteome</keyword>